<reference evidence="1 2" key="1">
    <citation type="submission" date="2018-02" db="EMBL/GenBank/DDBJ databases">
        <authorList>
            <person name="Zacj K.M."/>
            <person name="Aull H.G."/>
            <person name="Garlena R.A."/>
            <person name="Russell D.A."/>
            <person name="Pope W.H."/>
            <person name="Jacobs-Sera D."/>
            <person name="Hatfull G.F."/>
        </authorList>
    </citation>
    <scope>NUCLEOTIDE SEQUENCE [LARGE SCALE GENOMIC DNA]</scope>
</reference>
<dbReference type="Proteomes" id="UP000241138">
    <property type="component" value="Segment"/>
</dbReference>
<sequence length="143" mass="15337">MVTTSIGASQNMGAPWGAFYGGVTTWNNVRYAKNGNIKIQLTDVSPGGVVFYKAVMKIWVCDINGNAILGPATVTKYWGSDSAWVTIGSFTPSRGGKTVIGPDGKPLGAFRLRTSFDHISLDSAGRPMPSPTWGSWTANLYHH</sequence>
<evidence type="ECO:0000313" key="2">
    <source>
        <dbReference type="Proteomes" id="UP000241138"/>
    </source>
</evidence>
<organism evidence="1 2">
    <name type="scientific">Microbacterium phage Pajaza</name>
    <dbReference type="NCBI Taxonomy" id="2099443"/>
    <lineage>
        <taxon>Viruses</taxon>
        <taxon>Duplodnaviria</taxon>
        <taxon>Heunggongvirae</taxon>
        <taxon>Uroviricota</taxon>
        <taxon>Caudoviricetes</taxon>
        <taxon>Pikminvirus</taxon>
        <taxon>Pikminvirus pikmin</taxon>
    </lineage>
</organism>
<proteinExistence type="predicted"/>
<accession>A0A2P1CIC8</accession>
<dbReference type="EMBL" id="MG944216">
    <property type="protein sequence ID" value="AVJ51017.1"/>
    <property type="molecule type" value="Genomic_DNA"/>
</dbReference>
<protein>
    <submittedName>
        <fullName evidence="1">Uncharacterized protein</fullName>
    </submittedName>
</protein>
<evidence type="ECO:0000313" key="1">
    <source>
        <dbReference type="EMBL" id="AVJ51017.1"/>
    </source>
</evidence>
<name>A0A2P1CIC8_9CAUD</name>
<gene>
    <name evidence="1" type="primary">26</name>
    <name evidence="1" type="ORF">PBI_PAJAZA_26</name>
</gene>